<dbReference type="GO" id="GO:0004824">
    <property type="term" value="F:lysine-tRNA ligase activity"/>
    <property type="evidence" value="ECO:0007669"/>
    <property type="project" value="TreeGrafter"/>
</dbReference>
<sequence length="293" mass="34853">MLVKEWSEFLDKVRSFFKRRGYFEVDTSILQPYPNIDPHVEPFSIDTEGLADCPKRLWLRTSPENSMKKLLSKYQMDIFQIGKVFRKDPCGRLHRPEFTMLEWYKVGQDYKYLMKEIEEFLKYLGFSEDCEVIRLEHAFEEYAGVILSEDEEIFKNNLIAYGYPFSDQEDWETLFYRIYIEVERHLGHEKPTFITHFPSRIGAYAKVKDGYAERFELYIKGVEIANGWTEETSKSEIERRMKLYLQGRDLPIDEELIKAYENFPPCAGCSIGLERLFMVLMGLNSIDFICWDK</sequence>
<dbReference type="RefSeq" id="WP_012963392.1">
    <property type="nucleotide sequence ID" value="NC_013799.1"/>
</dbReference>
<dbReference type="GO" id="GO:0000049">
    <property type="term" value="F:tRNA binding"/>
    <property type="evidence" value="ECO:0007669"/>
    <property type="project" value="TreeGrafter"/>
</dbReference>
<keyword evidence="3" id="KW-0067">ATP-binding</keyword>
<dbReference type="Pfam" id="PF00152">
    <property type="entry name" value="tRNA-synt_2"/>
    <property type="match status" value="1"/>
</dbReference>
<dbReference type="InterPro" id="IPR004364">
    <property type="entry name" value="Aa-tRNA-synt_II"/>
</dbReference>
<evidence type="ECO:0000313" key="6">
    <source>
        <dbReference type="Proteomes" id="UP000002574"/>
    </source>
</evidence>
<keyword evidence="6" id="KW-1185">Reference proteome</keyword>
<dbReference type="NCBIfam" id="NF006828">
    <property type="entry name" value="PRK09350.1"/>
    <property type="match status" value="1"/>
</dbReference>
<proteinExistence type="predicted"/>
<evidence type="ECO:0000256" key="3">
    <source>
        <dbReference type="ARBA" id="ARBA00022840"/>
    </source>
</evidence>
<feature type="domain" description="Aminoacyl-transfer RNA synthetases class-II family profile" evidence="4">
    <location>
        <begin position="13"/>
        <end position="293"/>
    </location>
</feature>
<dbReference type="GO" id="GO:0005829">
    <property type="term" value="C:cytosol"/>
    <property type="evidence" value="ECO:0007669"/>
    <property type="project" value="TreeGrafter"/>
</dbReference>
<organism evidence="5 6">
    <name type="scientific">Hydrogenobacter thermophilus (strain DSM 6534 / IAM 12695 / TK-6)</name>
    <dbReference type="NCBI Taxonomy" id="608538"/>
    <lineage>
        <taxon>Bacteria</taxon>
        <taxon>Pseudomonadati</taxon>
        <taxon>Aquificota</taxon>
        <taxon>Aquificia</taxon>
        <taxon>Aquificales</taxon>
        <taxon>Aquificaceae</taxon>
        <taxon>Hydrogenobacter</taxon>
    </lineage>
</organism>
<dbReference type="InterPro" id="IPR006195">
    <property type="entry name" value="aa-tRNA-synth_II"/>
</dbReference>
<dbReference type="KEGG" id="hth:HTH_0751"/>
<dbReference type="PROSITE" id="PS50862">
    <property type="entry name" value="AA_TRNA_LIGASE_II"/>
    <property type="match status" value="1"/>
</dbReference>
<dbReference type="OrthoDB" id="9802326at2"/>
<dbReference type="eggNOG" id="COG2269">
    <property type="taxonomic scope" value="Bacteria"/>
</dbReference>
<dbReference type="PANTHER" id="PTHR42918">
    <property type="entry name" value="LYSYL-TRNA SYNTHETASE"/>
    <property type="match status" value="1"/>
</dbReference>
<accession>D3DHA9</accession>
<protein>
    <submittedName>
        <fullName evidence="5">Lysyl-tRNA synthetase</fullName>
    </submittedName>
</protein>
<evidence type="ECO:0000256" key="2">
    <source>
        <dbReference type="ARBA" id="ARBA00022741"/>
    </source>
</evidence>
<evidence type="ECO:0000259" key="4">
    <source>
        <dbReference type="PROSITE" id="PS50862"/>
    </source>
</evidence>
<keyword evidence="1" id="KW-0436">Ligase</keyword>
<reference evidence="5 6" key="1">
    <citation type="journal article" date="2010" name="J. Bacteriol.">
        <title>Complete genome sequence of the thermophilic, obligately chemolithoautotrophic hydrogen-oxidizing bacterium Hydrogenobacter thermophilus TK-6.</title>
        <authorList>
            <person name="Arai H."/>
            <person name="Kanbe H."/>
            <person name="Ishii M."/>
            <person name="Igarashi Y."/>
        </authorList>
    </citation>
    <scope>NUCLEOTIDE SEQUENCE [LARGE SCALE GENOMIC DNA]</scope>
    <source>
        <strain evidence="6">DSM 6534 / IAM 12695 / TK-6 [Tokyo]</strain>
    </source>
</reference>
<keyword evidence="5" id="KW-0030">Aminoacyl-tRNA synthetase</keyword>
<dbReference type="InterPro" id="IPR045864">
    <property type="entry name" value="aa-tRNA-synth_II/BPL/LPL"/>
</dbReference>
<dbReference type="GO" id="GO:0006430">
    <property type="term" value="P:lysyl-tRNA aminoacylation"/>
    <property type="evidence" value="ECO:0007669"/>
    <property type="project" value="TreeGrafter"/>
</dbReference>
<keyword evidence="2" id="KW-0547">Nucleotide-binding</keyword>
<evidence type="ECO:0000256" key="1">
    <source>
        <dbReference type="ARBA" id="ARBA00022598"/>
    </source>
</evidence>
<gene>
    <name evidence="5" type="primary">genX</name>
    <name evidence="5" type="ordered locus">HTH_0751</name>
</gene>
<dbReference type="SUPFAM" id="SSF55681">
    <property type="entry name" value="Class II aaRS and biotin synthetases"/>
    <property type="match status" value="1"/>
</dbReference>
<dbReference type="PANTHER" id="PTHR42918:SF6">
    <property type="entry name" value="ELONGATION FACTOR P--(R)-BETA-LYSINE LIGASE"/>
    <property type="match status" value="1"/>
</dbReference>
<dbReference type="Gene3D" id="3.30.930.10">
    <property type="entry name" value="Bira Bifunctional Protein, Domain 2"/>
    <property type="match status" value="1"/>
</dbReference>
<dbReference type="EMBL" id="AP011112">
    <property type="protein sequence ID" value="BAI69211.1"/>
    <property type="molecule type" value="Genomic_DNA"/>
</dbReference>
<dbReference type="GO" id="GO:0005524">
    <property type="term" value="F:ATP binding"/>
    <property type="evidence" value="ECO:0007669"/>
    <property type="project" value="InterPro"/>
</dbReference>
<dbReference type="AlphaFoldDB" id="D3DHA9"/>
<name>D3DHA9_HYDTT</name>
<evidence type="ECO:0000313" key="5">
    <source>
        <dbReference type="EMBL" id="BAI69211.1"/>
    </source>
</evidence>
<dbReference type="STRING" id="608538.HTH_0751"/>
<dbReference type="Proteomes" id="UP000002574">
    <property type="component" value="Chromosome"/>
</dbReference>